<reference evidence="2 3" key="1">
    <citation type="submission" date="2019-01" db="EMBL/GenBank/DDBJ databases">
        <authorList>
            <person name="Li J."/>
        </authorList>
    </citation>
    <scope>NUCLEOTIDE SEQUENCE [LARGE SCALE GENOMIC DNA]</scope>
    <source>
        <strain evidence="2 3">CGMCC 4.7180</strain>
    </source>
</reference>
<evidence type="ECO:0000313" key="3">
    <source>
        <dbReference type="Proteomes" id="UP000292881"/>
    </source>
</evidence>
<keyword evidence="3" id="KW-1185">Reference proteome</keyword>
<gene>
    <name evidence="2" type="ORF">ESO86_16295</name>
</gene>
<keyword evidence="1" id="KW-0812">Transmembrane</keyword>
<proteinExistence type="predicted"/>
<feature type="transmembrane region" description="Helical" evidence="1">
    <location>
        <begin position="28"/>
        <end position="48"/>
    </location>
</feature>
<organism evidence="2 3">
    <name type="scientific">Agromyces binzhouensis</name>
    <dbReference type="NCBI Taxonomy" id="1817495"/>
    <lineage>
        <taxon>Bacteria</taxon>
        <taxon>Bacillati</taxon>
        <taxon>Actinomycetota</taxon>
        <taxon>Actinomycetes</taxon>
        <taxon>Micrococcales</taxon>
        <taxon>Microbacteriaceae</taxon>
        <taxon>Agromyces</taxon>
    </lineage>
</organism>
<keyword evidence="1" id="KW-0472">Membrane</keyword>
<evidence type="ECO:0000256" key="1">
    <source>
        <dbReference type="SAM" id="Phobius"/>
    </source>
</evidence>
<evidence type="ECO:0008006" key="4">
    <source>
        <dbReference type="Google" id="ProtNLM"/>
    </source>
</evidence>
<keyword evidence="1" id="KW-1133">Transmembrane helix</keyword>
<feature type="transmembrane region" description="Helical" evidence="1">
    <location>
        <begin position="54"/>
        <end position="71"/>
    </location>
</feature>
<comment type="caution">
    <text evidence="2">The sequence shown here is derived from an EMBL/GenBank/DDBJ whole genome shotgun (WGS) entry which is preliminary data.</text>
</comment>
<protein>
    <recommendedName>
        <fullName evidence="4">DUF4190 domain-containing protein</fullName>
    </recommendedName>
</protein>
<feature type="transmembrane region" description="Helical" evidence="1">
    <location>
        <begin position="83"/>
        <end position="109"/>
    </location>
</feature>
<dbReference type="Proteomes" id="UP000292881">
    <property type="component" value="Unassembled WGS sequence"/>
</dbReference>
<name>A0A4Q2J9M2_9MICO</name>
<evidence type="ECO:0000313" key="2">
    <source>
        <dbReference type="EMBL" id="RXZ41640.1"/>
    </source>
</evidence>
<sequence>MPPTGGYGGYGGYGAAGTAPAPARPTPVLSLISLIAGIIGVIGSPVVFIPFVGGVLQLFVPAAAIVLGFLGRRKETAAKGMWLTGLILGFVGIGLALLSFLLWGMLFSIGSGYGYGY</sequence>
<dbReference type="AlphaFoldDB" id="A0A4Q2J9M2"/>
<accession>A0A4Q2J9M2</accession>
<dbReference type="EMBL" id="SDPL01000513">
    <property type="protein sequence ID" value="RXZ41640.1"/>
    <property type="molecule type" value="Genomic_DNA"/>
</dbReference>